<dbReference type="AlphaFoldDB" id="A0AAJ0ABS2"/>
<protein>
    <submittedName>
        <fullName evidence="1">Uncharacterized protein</fullName>
    </submittedName>
</protein>
<evidence type="ECO:0000313" key="1">
    <source>
        <dbReference type="EMBL" id="KAK1659603.1"/>
    </source>
</evidence>
<comment type="caution">
    <text evidence="1">The sequence shown here is derived from an EMBL/GenBank/DDBJ whole genome shotgun (WGS) entry which is preliminary data.</text>
</comment>
<name>A0AAJ0ABS2_9PEZI</name>
<accession>A0AAJ0ABS2</accession>
<evidence type="ECO:0000313" key="2">
    <source>
        <dbReference type="Proteomes" id="UP001224890"/>
    </source>
</evidence>
<dbReference type="GeneID" id="85462214"/>
<dbReference type="Proteomes" id="UP001224890">
    <property type="component" value="Unassembled WGS sequence"/>
</dbReference>
<dbReference type="RefSeq" id="XP_060424367.1">
    <property type="nucleotide sequence ID" value="XM_060577688.1"/>
</dbReference>
<proteinExistence type="predicted"/>
<keyword evidence="2" id="KW-1185">Reference proteome</keyword>
<organism evidence="1 2">
    <name type="scientific">Colletotrichum godetiae</name>
    <dbReference type="NCBI Taxonomy" id="1209918"/>
    <lineage>
        <taxon>Eukaryota</taxon>
        <taxon>Fungi</taxon>
        <taxon>Dikarya</taxon>
        <taxon>Ascomycota</taxon>
        <taxon>Pezizomycotina</taxon>
        <taxon>Sordariomycetes</taxon>
        <taxon>Hypocreomycetidae</taxon>
        <taxon>Glomerellales</taxon>
        <taxon>Glomerellaceae</taxon>
        <taxon>Colletotrichum</taxon>
        <taxon>Colletotrichum acutatum species complex</taxon>
    </lineage>
</organism>
<gene>
    <name evidence="1" type="ORF">BDP55DRAFT_697483</name>
</gene>
<reference evidence="1" key="1">
    <citation type="submission" date="2021-06" db="EMBL/GenBank/DDBJ databases">
        <title>Comparative genomics, transcriptomics and evolutionary studies reveal genomic signatures of adaptation to plant cell wall in hemibiotrophic fungi.</title>
        <authorList>
            <consortium name="DOE Joint Genome Institute"/>
            <person name="Baroncelli R."/>
            <person name="Diaz J.F."/>
            <person name="Benocci T."/>
            <person name="Peng M."/>
            <person name="Battaglia E."/>
            <person name="Haridas S."/>
            <person name="Andreopoulos W."/>
            <person name="Labutti K."/>
            <person name="Pangilinan J."/>
            <person name="Floch G.L."/>
            <person name="Makela M.R."/>
            <person name="Henrissat B."/>
            <person name="Grigoriev I.V."/>
            <person name="Crouch J.A."/>
            <person name="De Vries R.P."/>
            <person name="Sukno S.A."/>
            <person name="Thon M.R."/>
        </authorList>
    </citation>
    <scope>NUCLEOTIDE SEQUENCE</scope>
    <source>
        <strain evidence="1">CBS 193.32</strain>
    </source>
</reference>
<dbReference type="EMBL" id="JAHMHR010000058">
    <property type="protein sequence ID" value="KAK1659603.1"/>
    <property type="molecule type" value="Genomic_DNA"/>
</dbReference>
<sequence length="279" mass="32175">MFDILPPVFHSMTTGKITSDDTSALLNERGKYQYQTIKKMSAALEFDYDYALWLDSEAIAVQPFSMRQIFDAYVKDPTIWRSRMTSGDFMQGLIGAAANVLDRSMDSFGPTYWNLESVEWIFEKDMIKDLVQYVAEVHKQDFWTAWVTHGGPFEVNLLNMHIQARKLETTDPLFAKYRIIETEREMQKYGIIEPAKAVINALKRTGLLERGYKLFAVPEIIPNFSSMLRENGQSLFKLDDLEVGPPEAIDRFLLETPINIICTGAPPLHSWWEERKKSI</sequence>